<reference evidence="3" key="1">
    <citation type="journal article" date="2021" name="Proc. Natl. Acad. Sci. U.S.A.">
        <title>Three genomes in the algal genus Volvox reveal the fate of a haploid sex-determining region after a transition to homothallism.</title>
        <authorList>
            <person name="Yamamoto K."/>
            <person name="Hamaji T."/>
            <person name="Kawai-Toyooka H."/>
            <person name="Matsuzaki R."/>
            <person name="Takahashi F."/>
            <person name="Nishimura Y."/>
            <person name="Kawachi M."/>
            <person name="Noguchi H."/>
            <person name="Minakuchi Y."/>
            <person name="Umen J.G."/>
            <person name="Toyoda A."/>
            <person name="Nozaki H."/>
        </authorList>
    </citation>
    <scope>NUCLEOTIDE SEQUENCE</scope>
    <source>
        <strain evidence="3">NIES-3785</strain>
    </source>
</reference>
<feature type="chain" id="PRO_5043366634" evidence="2">
    <location>
        <begin position="30"/>
        <end position="151"/>
    </location>
</feature>
<evidence type="ECO:0000256" key="1">
    <source>
        <dbReference type="SAM" id="MobiDB-lite"/>
    </source>
</evidence>
<feature type="compositionally biased region" description="Pro residues" evidence="1">
    <location>
        <begin position="127"/>
        <end position="151"/>
    </location>
</feature>
<feature type="region of interest" description="Disordered" evidence="1">
    <location>
        <begin position="93"/>
        <end position="151"/>
    </location>
</feature>
<proteinExistence type="predicted"/>
<evidence type="ECO:0000256" key="2">
    <source>
        <dbReference type="SAM" id="SignalP"/>
    </source>
</evidence>
<feature type="signal peptide" evidence="2">
    <location>
        <begin position="1"/>
        <end position="29"/>
    </location>
</feature>
<dbReference type="EMBL" id="BNCQ01000018">
    <property type="protein sequence ID" value="GIM05173.1"/>
    <property type="molecule type" value="Genomic_DNA"/>
</dbReference>
<gene>
    <name evidence="3" type="ORF">Vretimale_9622</name>
</gene>
<feature type="compositionally biased region" description="Basic residues" evidence="1">
    <location>
        <begin position="108"/>
        <end position="117"/>
    </location>
</feature>
<organism evidence="3 4">
    <name type="scientific">Volvox reticuliferus</name>
    <dbReference type="NCBI Taxonomy" id="1737510"/>
    <lineage>
        <taxon>Eukaryota</taxon>
        <taxon>Viridiplantae</taxon>
        <taxon>Chlorophyta</taxon>
        <taxon>core chlorophytes</taxon>
        <taxon>Chlorophyceae</taxon>
        <taxon>CS clade</taxon>
        <taxon>Chlamydomonadales</taxon>
        <taxon>Volvocaceae</taxon>
        <taxon>Volvox</taxon>
    </lineage>
</organism>
<comment type="caution">
    <text evidence="3">The sequence shown here is derived from an EMBL/GenBank/DDBJ whole genome shotgun (WGS) entry which is preliminary data.</text>
</comment>
<name>A0A8J4D4C6_9CHLO</name>
<protein>
    <submittedName>
        <fullName evidence="3">Uncharacterized protein</fullName>
    </submittedName>
</protein>
<keyword evidence="2" id="KW-0732">Signal</keyword>
<accession>A0A8J4D4C6</accession>
<sequence length="151" mass="15907">MRTTAATAQMRLLLALVLTLAVLAGSAVASVARSNGVTSETALTEPLELDVDRGVSRELLAKKPHKKHHQPPKSRGLLESVASGIESSLISQSSVLEAGHEAVTKRQLNAKKTHKKSPPTGKKPPAVKKPPPMGKKQSPPPATKKPSPSPK</sequence>
<dbReference type="AlphaFoldDB" id="A0A8J4D4C6"/>
<evidence type="ECO:0000313" key="4">
    <source>
        <dbReference type="Proteomes" id="UP000722791"/>
    </source>
</evidence>
<feature type="region of interest" description="Disordered" evidence="1">
    <location>
        <begin position="55"/>
        <end position="80"/>
    </location>
</feature>
<dbReference type="Proteomes" id="UP000722791">
    <property type="component" value="Unassembled WGS sequence"/>
</dbReference>
<feature type="compositionally biased region" description="Basic residues" evidence="1">
    <location>
        <begin position="62"/>
        <end position="72"/>
    </location>
</feature>
<evidence type="ECO:0000313" key="3">
    <source>
        <dbReference type="EMBL" id="GIM05173.1"/>
    </source>
</evidence>